<dbReference type="InterPro" id="IPR035906">
    <property type="entry name" value="MetI-like_sf"/>
</dbReference>
<dbReference type="EMBL" id="JAABLQ010000002">
    <property type="protein sequence ID" value="NBN79968.1"/>
    <property type="molecule type" value="Genomic_DNA"/>
</dbReference>
<reference evidence="10" key="1">
    <citation type="submission" date="2020-01" db="EMBL/GenBank/DDBJ databases">
        <authorList>
            <person name="Fang Y."/>
            <person name="Sun R."/>
            <person name="Nie L."/>
            <person name="He J."/>
            <person name="Hao L."/>
            <person name="Wang L."/>
            <person name="Su S."/>
            <person name="Lv E."/>
            <person name="Zhang Z."/>
            <person name="Xie R."/>
            <person name="Liu H."/>
        </authorList>
    </citation>
    <scope>NUCLEOTIDE SEQUENCE [LARGE SCALE GENOMIC DNA]</scope>
    <source>
        <strain evidence="10">XCT-53</strain>
    </source>
</reference>
<feature type="transmembrane region" description="Helical" evidence="7">
    <location>
        <begin position="131"/>
        <end position="151"/>
    </location>
</feature>
<feature type="transmembrane region" description="Helical" evidence="7">
    <location>
        <begin position="219"/>
        <end position="244"/>
    </location>
</feature>
<evidence type="ECO:0000256" key="1">
    <source>
        <dbReference type="ARBA" id="ARBA00004651"/>
    </source>
</evidence>
<sequence>MNSFARAWDSDIAYSFRRSPVAILATIVSLAIIIPAVLAPWIAPYDPFNPASLNLMDGFTPPGEPNAFTGNVYLLGTDNQGRDILSAILYGARISLFVGFSAVLFGMILGISLGLLAGWRGGWVDSLLMRIADVQMSFPSILIALLIFGVARGFIPQDMREDLAIWVLIVSIGLSEWVPFARVVRGSTMVEKNKEYVQAARVIGVHPTRIVVSHILPNVLGPVLVIATIHLALAIIAEATLSFLGVGVPPTQPSLGTLIRIGQGFLFSGEWWILLFPSIALLALALSVNLLGDWLRDALNPRLR</sequence>
<dbReference type="PROSITE" id="PS50928">
    <property type="entry name" value="ABC_TM1"/>
    <property type="match status" value="1"/>
</dbReference>
<comment type="subcellular location">
    <subcellularLocation>
        <location evidence="1 7">Cell membrane</location>
        <topology evidence="1 7">Multi-pass membrane protein</topology>
    </subcellularLocation>
</comment>
<dbReference type="SUPFAM" id="SSF161098">
    <property type="entry name" value="MetI-like"/>
    <property type="match status" value="1"/>
</dbReference>
<proteinExistence type="inferred from homology"/>
<comment type="similarity">
    <text evidence="7">Belongs to the binding-protein-dependent transport system permease family.</text>
</comment>
<feature type="transmembrane region" description="Helical" evidence="7">
    <location>
        <begin position="271"/>
        <end position="295"/>
    </location>
</feature>
<evidence type="ECO:0000256" key="2">
    <source>
        <dbReference type="ARBA" id="ARBA00022448"/>
    </source>
</evidence>
<dbReference type="RefSeq" id="WP_161709422.1">
    <property type="nucleotide sequence ID" value="NZ_JAABLQ010000002.1"/>
</dbReference>
<accession>A0A7X5F560</accession>
<keyword evidence="3" id="KW-1003">Cell membrane</keyword>
<evidence type="ECO:0000256" key="4">
    <source>
        <dbReference type="ARBA" id="ARBA00022692"/>
    </source>
</evidence>
<keyword evidence="5 7" id="KW-1133">Transmembrane helix</keyword>
<dbReference type="PANTHER" id="PTHR43386">
    <property type="entry name" value="OLIGOPEPTIDE TRANSPORT SYSTEM PERMEASE PROTEIN APPC"/>
    <property type="match status" value="1"/>
</dbReference>
<dbReference type="GO" id="GO:0055085">
    <property type="term" value="P:transmembrane transport"/>
    <property type="evidence" value="ECO:0007669"/>
    <property type="project" value="InterPro"/>
</dbReference>
<keyword evidence="6 7" id="KW-0472">Membrane</keyword>
<dbReference type="Pfam" id="PF12911">
    <property type="entry name" value="OppC_N"/>
    <property type="match status" value="1"/>
</dbReference>
<gene>
    <name evidence="9" type="ORF">GWI72_16950</name>
</gene>
<evidence type="ECO:0000313" key="9">
    <source>
        <dbReference type="EMBL" id="NBN79968.1"/>
    </source>
</evidence>
<dbReference type="GO" id="GO:0005886">
    <property type="term" value="C:plasma membrane"/>
    <property type="evidence" value="ECO:0007669"/>
    <property type="project" value="UniProtKB-SubCell"/>
</dbReference>
<dbReference type="Pfam" id="PF00528">
    <property type="entry name" value="BPD_transp_1"/>
    <property type="match status" value="1"/>
</dbReference>
<dbReference type="AlphaFoldDB" id="A0A7X5F560"/>
<comment type="caution">
    <text evidence="9">The sequence shown here is derived from an EMBL/GenBank/DDBJ whole genome shotgun (WGS) entry which is preliminary data.</text>
</comment>
<evidence type="ECO:0000313" key="10">
    <source>
        <dbReference type="Proteomes" id="UP000586722"/>
    </source>
</evidence>
<name>A0A7X5F560_9HYPH</name>
<dbReference type="CDD" id="cd06261">
    <property type="entry name" value="TM_PBP2"/>
    <property type="match status" value="1"/>
</dbReference>
<dbReference type="Proteomes" id="UP000586722">
    <property type="component" value="Unassembled WGS sequence"/>
</dbReference>
<feature type="domain" description="ABC transmembrane type-1" evidence="8">
    <location>
        <begin position="92"/>
        <end position="292"/>
    </location>
</feature>
<keyword evidence="10" id="KW-1185">Reference proteome</keyword>
<feature type="transmembrane region" description="Helical" evidence="7">
    <location>
        <begin position="163"/>
        <end position="184"/>
    </location>
</feature>
<evidence type="ECO:0000256" key="5">
    <source>
        <dbReference type="ARBA" id="ARBA00022989"/>
    </source>
</evidence>
<dbReference type="PANTHER" id="PTHR43386:SF26">
    <property type="entry name" value="ABC TRANSPORTER PERMEASE PROTEIN"/>
    <property type="match status" value="1"/>
</dbReference>
<feature type="transmembrane region" description="Helical" evidence="7">
    <location>
        <begin position="21"/>
        <end position="43"/>
    </location>
</feature>
<protein>
    <submittedName>
        <fullName evidence="9">ABC transporter permease subunit</fullName>
    </submittedName>
</protein>
<evidence type="ECO:0000259" key="8">
    <source>
        <dbReference type="PROSITE" id="PS50928"/>
    </source>
</evidence>
<dbReference type="InterPro" id="IPR025966">
    <property type="entry name" value="OppC_N"/>
</dbReference>
<keyword evidence="2 7" id="KW-0813">Transport</keyword>
<dbReference type="InterPro" id="IPR050366">
    <property type="entry name" value="BP-dependent_transpt_permease"/>
</dbReference>
<evidence type="ECO:0000256" key="3">
    <source>
        <dbReference type="ARBA" id="ARBA00022475"/>
    </source>
</evidence>
<evidence type="ECO:0000256" key="6">
    <source>
        <dbReference type="ARBA" id="ARBA00023136"/>
    </source>
</evidence>
<dbReference type="Gene3D" id="1.10.3720.10">
    <property type="entry name" value="MetI-like"/>
    <property type="match status" value="1"/>
</dbReference>
<evidence type="ECO:0000256" key="7">
    <source>
        <dbReference type="RuleBase" id="RU363032"/>
    </source>
</evidence>
<feature type="transmembrane region" description="Helical" evidence="7">
    <location>
        <begin position="94"/>
        <end position="119"/>
    </location>
</feature>
<organism evidence="9 10">
    <name type="scientific">Pannonibacter tanglangensis</name>
    <dbReference type="NCBI Taxonomy" id="2750084"/>
    <lineage>
        <taxon>Bacteria</taxon>
        <taxon>Pseudomonadati</taxon>
        <taxon>Pseudomonadota</taxon>
        <taxon>Alphaproteobacteria</taxon>
        <taxon>Hyphomicrobiales</taxon>
        <taxon>Stappiaceae</taxon>
        <taxon>Pannonibacter</taxon>
    </lineage>
</organism>
<keyword evidence="4 7" id="KW-0812">Transmembrane</keyword>
<dbReference type="InterPro" id="IPR000515">
    <property type="entry name" value="MetI-like"/>
</dbReference>